<evidence type="ECO:0000313" key="1">
    <source>
        <dbReference type="EMBL" id="SMH71209.1"/>
    </source>
</evidence>
<keyword evidence="2" id="KW-1185">Reference proteome</keyword>
<name>A0A2H1FEV4_9ARCH</name>
<reference evidence="2" key="1">
    <citation type="submission" date="2017-03" db="EMBL/GenBank/DDBJ databases">
        <authorList>
            <person name="Herbold C."/>
        </authorList>
    </citation>
    <scope>NUCLEOTIDE SEQUENCE [LARGE SCALE GENOMIC DNA]</scope>
</reference>
<accession>A0A2H1FEV4</accession>
<sequence>MKTIDLYEVHMMKAKVNKNYKNNFEFYGRKDVVMICFSDNFILY</sequence>
<protein>
    <submittedName>
        <fullName evidence="1">Uncharacterized protein</fullName>
    </submittedName>
</protein>
<gene>
    <name evidence="1" type="ORF">NCS_11016</name>
</gene>
<evidence type="ECO:0000313" key="2">
    <source>
        <dbReference type="Proteomes" id="UP000230607"/>
    </source>
</evidence>
<dbReference type="EMBL" id="LT841358">
    <property type="protein sequence ID" value="SMH71209.1"/>
    <property type="molecule type" value="Genomic_DNA"/>
</dbReference>
<organism evidence="1 2">
    <name type="scientific">Candidatus Nitrosotalea okcheonensis</name>
    <dbReference type="NCBI Taxonomy" id="1903276"/>
    <lineage>
        <taxon>Archaea</taxon>
        <taxon>Nitrososphaerota</taxon>
        <taxon>Nitrososphaeria</taxon>
        <taxon>Nitrosotaleales</taxon>
        <taxon>Nitrosotaleaceae</taxon>
        <taxon>Nitrosotalea</taxon>
    </lineage>
</organism>
<proteinExistence type="predicted"/>
<dbReference type="AlphaFoldDB" id="A0A2H1FEV4"/>
<dbReference type="Proteomes" id="UP000230607">
    <property type="component" value="Chromosome 1"/>
</dbReference>